<dbReference type="InterPro" id="IPR050426">
    <property type="entry name" value="Glycosyltransferase_28"/>
</dbReference>
<name>A0A7D8V1W1_VANHU</name>
<accession>A0A7D8V1W1</accession>
<evidence type="ECO:0000313" key="6">
    <source>
        <dbReference type="Proteomes" id="UP000473826"/>
    </source>
</evidence>
<dbReference type="SUPFAM" id="SSF53756">
    <property type="entry name" value="UDP-Glycosyltransferase/glycogen phosphorylase"/>
    <property type="match status" value="1"/>
</dbReference>
<protein>
    <submittedName>
        <fullName evidence="5">Uncharacterized protein</fullName>
    </submittedName>
</protein>
<dbReference type="PANTHER" id="PTHR48050">
    <property type="entry name" value="STEROL 3-BETA-GLUCOSYLTRANSFERASE"/>
    <property type="match status" value="1"/>
</dbReference>
<dbReference type="Gene3D" id="3.40.50.2000">
    <property type="entry name" value="Glycogen Phosphorylase B"/>
    <property type="match status" value="2"/>
</dbReference>
<evidence type="ECO:0000256" key="2">
    <source>
        <dbReference type="SAM" id="MobiDB-lite"/>
    </source>
</evidence>
<dbReference type="OrthoDB" id="5835829at2759"/>
<dbReference type="InterPro" id="IPR004276">
    <property type="entry name" value="GlycoTrans_28_N"/>
</dbReference>
<reference evidence="5 6" key="1">
    <citation type="journal article" date="2019" name="PLoS Genet.">
        <title>Convergent evolution of linked mating-type loci in basidiomycete fungi.</title>
        <authorList>
            <person name="Sun S."/>
            <person name="Coelho M.A."/>
            <person name="Heitman J."/>
            <person name="Nowrousian M."/>
        </authorList>
    </citation>
    <scope>NUCLEOTIDE SEQUENCE [LARGE SCALE GENOMIC DNA]</scope>
    <source>
        <strain evidence="5 6">CBS 4282</strain>
    </source>
</reference>
<dbReference type="PANTHER" id="PTHR48050:SF13">
    <property type="entry name" value="STEROL 3-BETA-GLUCOSYLTRANSFERASE UGT80A2"/>
    <property type="match status" value="1"/>
</dbReference>
<evidence type="ECO:0000259" key="3">
    <source>
        <dbReference type="Pfam" id="PF03033"/>
    </source>
</evidence>
<dbReference type="Pfam" id="PF03033">
    <property type="entry name" value="Glyco_transf_28"/>
    <property type="match status" value="1"/>
</dbReference>
<feature type="region of interest" description="Disordered" evidence="2">
    <location>
        <begin position="1"/>
        <end position="103"/>
    </location>
</feature>
<dbReference type="Pfam" id="PF06722">
    <property type="entry name" value="EryCIII-like_C"/>
    <property type="match status" value="1"/>
</dbReference>
<evidence type="ECO:0000313" key="5">
    <source>
        <dbReference type="EMBL" id="TXT10613.1"/>
    </source>
</evidence>
<feature type="compositionally biased region" description="Polar residues" evidence="2">
    <location>
        <begin position="43"/>
        <end position="56"/>
    </location>
</feature>
<dbReference type="EMBL" id="QKWK01000005">
    <property type="protein sequence ID" value="TXT10613.1"/>
    <property type="molecule type" value="Genomic_DNA"/>
</dbReference>
<sequence>MRTDKPKDKGKGKDKPKDTQRTSRFGFSSSSRHRSQQVGQLAGASSSRSSVAQTTAPPTPDIPPSYAESASHPHPSDKAAGKRKDTGVRGTPRPVVPLTPDYEDRDLSWNSEVDSHGQLRINVDLSSIGCVDEESDALLSPQDQLSDPFNCAHCPRLNIVIFVVGSRGDVQPYIALALELIKTRGHRVRIATHPHFKELVEGANVRLAGLEDAQRRPLTGLLEHFDIGGDPHQLMAYMVQNPGLFPGVKSLTNGDVSVKRKMVATMALGCYKATFCPHADTGRPFAADAIISNPPSFAHIHVAEALGIPLLMSFTMPWSATQSFCHPLVMAKSSDTQIGINNYASFVLADSLMWQGLGSVINDFRTRILGLHSLPATGGPLVLQRLRIPFTYAWSPALLPKPRDWRSNIDVVGFFSMPNDTFYKPDPALAKFLAAGPPPIYIGFGSVVVKDPLKLTQTILGSVQKAGVRALISAGWADLGQAGIDIPDPVFIIKGNIPHDWLFDAGRVAAVCHHGGAGTTAAGLTAGLPTIIVPFFGDQWFWGNAVHASGAGPEPIPHAEMTVEKLAGAIEFALLPETREAAQVVGESIRSENGVAKGVESVHKHLPLLNMRWVRQWGYN</sequence>
<dbReference type="Proteomes" id="UP000473826">
    <property type="component" value="Unassembled WGS sequence"/>
</dbReference>
<dbReference type="FunFam" id="3.40.50.2000:FF:000009">
    <property type="entry name" value="Sterol 3-beta-glucosyltransferase UGT80A2"/>
    <property type="match status" value="1"/>
</dbReference>
<dbReference type="CDD" id="cd03784">
    <property type="entry name" value="GT1_Gtf-like"/>
    <property type="match status" value="1"/>
</dbReference>
<feature type="domain" description="Glycosyltransferase family 28 N-terminal" evidence="3">
    <location>
        <begin position="159"/>
        <end position="323"/>
    </location>
</feature>
<dbReference type="AlphaFoldDB" id="A0A7D8V1W1"/>
<organism evidence="5 6">
    <name type="scientific">Vanrija humicola</name>
    <name type="common">Yeast</name>
    <name type="synonym">Cryptococcus humicola</name>
    <dbReference type="NCBI Taxonomy" id="5417"/>
    <lineage>
        <taxon>Eukaryota</taxon>
        <taxon>Fungi</taxon>
        <taxon>Dikarya</taxon>
        <taxon>Basidiomycota</taxon>
        <taxon>Agaricomycotina</taxon>
        <taxon>Tremellomycetes</taxon>
        <taxon>Trichosporonales</taxon>
        <taxon>Trichosporonaceae</taxon>
        <taxon>Vanrija</taxon>
    </lineage>
</organism>
<feature type="compositionally biased region" description="Low complexity" evidence="2">
    <location>
        <begin position="22"/>
        <end position="40"/>
    </location>
</feature>
<keyword evidence="1" id="KW-0808">Transferase</keyword>
<dbReference type="InterPro" id="IPR002213">
    <property type="entry name" value="UDP_glucos_trans"/>
</dbReference>
<evidence type="ECO:0000256" key="1">
    <source>
        <dbReference type="ARBA" id="ARBA00022679"/>
    </source>
</evidence>
<feature type="domain" description="Erythromycin biosynthesis protein CIII-like C-terminal" evidence="4">
    <location>
        <begin position="486"/>
        <end position="586"/>
    </location>
</feature>
<dbReference type="InterPro" id="IPR010610">
    <property type="entry name" value="EryCIII-like_C"/>
</dbReference>
<comment type="caution">
    <text evidence="5">The sequence shown here is derived from an EMBL/GenBank/DDBJ whole genome shotgun (WGS) entry which is preliminary data.</text>
</comment>
<keyword evidence="6" id="KW-1185">Reference proteome</keyword>
<evidence type="ECO:0000259" key="4">
    <source>
        <dbReference type="Pfam" id="PF06722"/>
    </source>
</evidence>
<feature type="compositionally biased region" description="Basic and acidic residues" evidence="2">
    <location>
        <begin position="1"/>
        <end position="21"/>
    </location>
</feature>
<feature type="compositionally biased region" description="Basic and acidic residues" evidence="2">
    <location>
        <begin position="74"/>
        <end position="87"/>
    </location>
</feature>
<dbReference type="GO" id="GO:0005975">
    <property type="term" value="P:carbohydrate metabolic process"/>
    <property type="evidence" value="ECO:0007669"/>
    <property type="project" value="InterPro"/>
</dbReference>
<dbReference type="GO" id="GO:0016906">
    <property type="term" value="F:sterol 3-beta-glucosyltransferase activity"/>
    <property type="evidence" value="ECO:0007669"/>
    <property type="project" value="UniProtKB-ARBA"/>
</dbReference>
<proteinExistence type="predicted"/>
<gene>
    <name evidence="5" type="ORF">VHUM_02118</name>
</gene>